<evidence type="ECO:0000313" key="12">
    <source>
        <dbReference type="Proteomes" id="UP001595833"/>
    </source>
</evidence>
<evidence type="ECO:0000256" key="8">
    <source>
        <dbReference type="SAM" id="MobiDB-lite"/>
    </source>
</evidence>
<dbReference type="InterPro" id="IPR006162">
    <property type="entry name" value="Ppantetheine_attach_site"/>
</dbReference>
<dbReference type="Gene3D" id="3.40.366.10">
    <property type="entry name" value="Malonyl-Coenzyme A Acyl Carrier Protein, domain 2"/>
    <property type="match status" value="2"/>
</dbReference>
<dbReference type="PANTHER" id="PTHR43775:SF51">
    <property type="entry name" value="INACTIVE PHENOLPHTHIOCEROL SYNTHESIS POLYKETIDE SYNTHASE TYPE I PKS1-RELATED"/>
    <property type="match status" value="1"/>
</dbReference>
<dbReference type="InterPro" id="IPR013968">
    <property type="entry name" value="PKS_KR"/>
</dbReference>
<dbReference type="InterPro" id="IPR036299">
    <property type="entry name" value="Polyketide_synth_docking_sf"/>
</dbReference>
<dbReference type="InterPro" id="IPR016036">
    <property type="entry name" value="Malonyl_transacylase_ACP-bd"/>
</dbReference>
<evidence type="ECO:0000256" key="7">
    <source>
        <dbReference type="ARBA" id="ARBA00023315"/>
    </source>
</evidence>
<dbReference type="Pfam" id="PF08990">
    <property type="entry name" value="Docking"/>
    <property type="match status" value="1"/>
</dbReference>
<dbReference type="SUPFAM" id="SSF47336">
    <property type="entry name" value="ACP-like"/>
    <property type="match status" value="2"/>
</dbReference>
<reference evidence="12" key="1">
    <citation type="journal article" date="2019" name="Int. J. Syst. Evol. Microbiol.">
        <title>The Global Catalogue of Microorganisms (GCM) 10K type strain sequencing project: providing services to taxonomists for standard genome sequencing and annotation.</title>
        <authorList>
            <consortium name="The Broad Institute Genomics Platform"/>
            <consortium name="The Broad Institute Genome Sequencing Center for Infectious Disease"/>
            <person name="Wu L."/>
            <person name="Ma J."/>
        </authorList>
    </citation>
    <scope>NUCLEOTIDE SEQUENCE [LARGE SCALE GENOMIC DNA]</scope>
    <source>
        <strain evidence="12">KCTC 12848</strain>
    </source>
</reference>
<feature type="domain" description="Ketosynthase family 3 (KS3)" evidence="10">
    <location>
        <begin position="1558"/>
        <end position="1982"/>
    </location>
</feature>
<dbReference type="SUPFAM" id="SSF53901">
    <property type="entry name" value="Thiolase-like"/>
    <property type="match status" value="2"/>
</dbReference>
<dbReference type="InterPro" id="IPR018201">
    <property type="entry name" value="Ketoacyl_synth_AS"/>
</dbReference>
<feature type="domain" description="Carrier" evidence="9">
    <location>
        <begin position="1465"/>
        <end position="1540"/>
    </location>
</feature>
<evidence type="ECO:0000256" key="1">
    <source>
        <dbReference type="ARBA" id="ARBA00001957"/>
    </source>
</evidence>
<dbReference type="SUPFAM" id="SSF52151">
    <property type="entry name" value="FabD/lysophospholipase-like"/>
    <property type="match status" value="2"/>
</dbReference>
<dbReference type="InterPro" id="IPR020841">
    <property type="entry name" value="PKS_Beta-ketoAc_synthase_dom"/>
</dbReference>
<dbReference type="RefSeq" id="WP_380645891.1">
    <property type="nucleotide sequence ID" value="NZ_BAAAKE010000016.1"/>
</dbReference>
<keyword evidence="6" id="KW-0511">Multifunctional enzyme</keyword>
<feature type="compositionally biased region" description="Basic residues" evidence="8">
    <location>
        <begin position="1"/>
        <end position="13"/>
    </location>
</feature>
<dbReference type="PROSITE" id="PS52004">
    <property type="entry name" value="KS3_2"/>
    <property type="match status" value="2"/>
</dbReference>
<dbReference type="PROSITE" id="PS00606">
    <property type="entry name" value="KS3_1"/>
    <property type="match status" value="2"/>
</dbReference>
<dbReference type="Pfam" id="PF00550">
    <property type="entry name" value="PP-binding"/>
    <property type="match status" value="2"/>
</dbReference>
<name>A0ABV9XVL0_9PSEU</name>
<dbReference type="SUPFAM" id="SSF51735">
    <property type="entry name" value="NAD(P)-binding Rossmann-fold domains"/>
    <property type="match status" value="4"/>
</dbReference>
<dbReference type="InterPro" id="IPR014043">
    <property type="entry name" value="Acyl_transferase_dom"/>
</dbReference>
<dbReference type="NCBIfam" id="NF045894">
    <property type="entry name" value="PKS_plus_SDR"/>
    <property type="match status" value="2"/>
</dbReference>
<dbReference type="InterPro" id="IPR014031">
    <property type="entry name" value="Ketoacyl_synth_C"/>
</dbReference>
<gene>
    <name evidence="11" type="ORF">ACFPFM_06905</name>
</gene>
<dbReference type="Pfam" id="PF16197">
    <property type="entry name" value="KAsynt_C_assoc"/>
    <property type="match status" value="2"/>
</dbReference>
<dbReference type="SMART" id="SM00822">
    <property type="entry name" value="PKS_KR"/>
    <property type="match status" value="2"/>
</dbReference>
<evidence type="ECO:0000256" key="4">
    <source>
        <dbReference type="ARBA" id="ARBA00022679"/>
    </source>
</evidence>
<dbReference type="InterPro" id="IPR015083">
    <property type="entry name" value="NorB/c/GfsB-D-like_docking"/>
</dbReference>
<dbReference type="Gene3D" id="3.30.70.3290">
    <property type="match status" value="2"/>
</dbReference>
<dbReference type="Pfam" id="PF02801">
    <property type="entry name" value="Ketoacyl-synt_C"/>
    <property type="match status" value="2"/>
</dbReference>
<dbReference type="CDD" id="cd00833">
    <property type="entry name" value="PKS"/>
    <property type="match status" value="2"/>
</dbReference>
<dbReference type="Pfam" id="PF18369">
    <property type="entry name" value="PKS_DE"/>
    <property type="match status" value="2"/>
</dbReference>
<dbReference type="Gene3D" id="3.40.50.720">
    <property type="entry name" value="NAD(P)-binding Rossmann-like Domain"/>
    <property type="match status" value="2"/>
</dbReference>
<protein>
    <submittedName>
        <fullName evidence="11">Type I polyketide synthase</fullName>
    </submittedName>
</protein>
<dbReference type="Gene3D" id="1.10.1200.10">
    <property type="entry name" value="ACP-like"/>
    <property type="match status" value="2"/>
</dbReference>
<dbReference type="SMART" id="SM00823">
    <property type="entry name" value="PKS_PP"/>
    <property type="match status" value="2"/>
</dbReference>
<dbReference type="Proteomes" id="UP001595833">
    <property type="component" value="Unassembled WGS sequence"/>
</dbReference>
<dbReference type="InterPro" id="IPR014030">
    <property type="entry name" value="Ketoacyl_synth_N"/>
</dbReference>
<dbReference type="InterPro" id="IPR001227">
    <property type="entry name" value="Ac_transferase_dom_sf"/>
</dbReference>
<evidence type="ECO:0000259" key="10">
    <source>
        <dbReference type="PROSITE" id="PS52004"/>
    </source>
</evidence>
<accession>A0ABV9XVL0</accession>
<dbReference type="Gene3D" id="3.40.47.10">
    <property type="match status" value="2"/>
</dbReference>
<dbReference type="PROSITE" id="PS50075">
    <property type="entry name" value="CARRIER"/>
    <property type="match status" value="2"/>
</dbReference>
<feature type="domain" description="Ketosynthase family 3 (KS3)" evidence="10">
    <location>
        <begin position="52"/>
        <end position="462"/>
    </location>
</feature>
<evidence type="ECO:0000256" key="3">
    <source>
        <dbReference type="ARBA" id="ARBA00022553"/>
    </source>
</evidence>
<evidence type="ECO:0000313" key="11">
    <source>
        <dbReference type="EMBL" id="MFC5053484.1"/>
    </source>
</evidence>
<comment type="caution">
    <text evidence="11">The sequence shown here is derived from an EMBL/GenBank/DDBJ whole genome shotgun (WGS) entry which is preliminary data.</text>
</comment>
<dbReference type="InterPro" id="IPR016035">
    <property type="entry name" value="Acyl_Trfase/lysoPLipase"/>
</dbReference>
<dbReference type="Pfam" id="PF08659">
    <property type="entry name" value="KR"/>
    <property type="match status" value="2"/>
</dbReference>
<proteinExistence type="predicted"/>
<dbReference type="SMART" id="SM00827">
    <property type="entry name" value="PKS_AT"/>
    <property type="match status" value="2"/>
</dbReference>
<dbReference type="InterPro" id="IPR036736">
    <property type="entry name" value="ACP-like_sf"/>
</dbReference>
<dbReference type="InterPro" id="IPR050091">
    <property type="entry name" value="PKS_NRPS_Biosynth_Enz"/>
</dbReference>
<dbReference type="PANTHER" id="PTHR43775">
    <property type="entry name" value="FATTY ACID SYNTHASE"/>
    <property type="match status" value="1"/>
</dbReference>
<evidence type="ECO:0000256" key="6">
    <source>
        <dbReference type="ARBA" id="ARBA00023268"/>
    </source>
</evidence>
<dbReference type="SMART" id="SM01294">
    <property type="entry name" value="PKS_PP_betabranch"/>
    <property type="match status" value="2"/>
</dbReference>
<keyword evidence="5" id="KW-0045">Antibiotic biosynthesis</keyword>
<dbReference type="EMBL" id="JBHSJB010000006">
    <property type="protein sequence ID" value="MFC5053484.1"/>
    <property type="molecule type" value="Genomic_DNA"/>
</dbReference>
<evidence type="ECO:0000256" key="2">
    <source>
        <dbReference type="ARBA" id="ARBA00022450"/>
    </source>
</evidence>
<dbReference type="Pfam" id="PF00109">
    <property type="entry name" value="ketoacyl-synt"/>
    <property type="match status" value="2"/>
</dbReference>
<dbReference type="InterPro" id="IPR041618">
    <property type="entry name" value="PKS_DE"/>
</dbReference>
<evidence type="ECO:0000259" key="9">
    <source>
        <dbReference type="PROSITE" id="PS50075"/>
    </source>
</evidence>
<dbReference type="SUPFAM" id="SSF101173">
    <property type="entry name" value="Docking domain B of the erythromycin polyketide synthase (DEBS)"/>
    <property type="match status" value="1"/>
</dbReference>
<dbReference type="PROSITE" id="PS00012">
    <property type="entry name" value="PHOSPHOPANTETHEINE"/>
    <property type="match status" value="2"/>
</dbReference>
<feature type="region of interest" description="Disordered" evidence="8">
    <location>
        <begin position="1"/>
        <end position="24"/>
    </location>
</feature>
<dbReference type="InterPro" id="IPR020806">
    <property type="entry name" value="PKS_PP-bd"/>
</dbReference>
<dbReference type="SUPFAM" id="SSF55048">
    <property type="entry name" value="Probable ACP-binding domain of malonyl-CoA ACP transacylase"/>
    <property type="match status" value="2"/>
</dbReference>
<keyword evidence="4" id="KW-0808">Transferase</keyword>
<dbReference type="InterPro" id="IPR036291">
    <property type="entry name" value="NAD(P)-bd_dom_sf"/>
</dbReference>
<dbReference type="InterPro" id="IPR009081">
    <property type="entry name" value="PP-bd_ACP"/>
</dbReference>
<dbReference type="Pfam" id="PF00698">
    <property type="entry name" value="Acyl_transf_1"/>
    <property type="match status" value="2"/>
</dbReference>
<dbReference type="InterPro" id="IPR016039">
    <property type="entry name" value="Thiolase-like"/>
</dbReference>
<sequence>MTTAHPRPRRRPSRMGGTPMANDDKLRDYLKRATADLQQAKRRVRELEAKEQEPIAIVSMACRYPGGVRSPEELWELVANGVDAISGFPVDRGWDLEGIYDPEPGKAGKSYTREGGFLHDVAEFDPVFFGMSPRDALETDPQQRLLLEVTWEAFERAGIPPSTLKGTATGVFTGVMHHDYLESTTSGSIASGRVAYTFGLEGPAVTVDTACSSSSVAVHLAAQALRSGECSLALAGGVAVMATPQLFVEFSKQRALSPDGRCRSFGQGANGAAWSEGAGVLVLERLSDARRNGHPVLAVVRGSAMNQDGASNGLTAPNGPSQRRVIQQALANARLSAAQVDTVEAHGTGTALGDPIEAQALLATYGQDRDRPLLLGSIKSNIGHPQAAAGVAGVIKVVMAMRHGVLPKTLHAEEPTDQVDWTAGNVSLLTESLPWPETGRPRRAGVSSFGISGTNVHTIIEQAPVAEAEETGEAEPVTGFPVRLWPVSGRGADDLVAQATRLASFAETTRAGELDLAYSLGTTRAALEHRAVVVGSTRDDLVAGLRAIASGTPSPNVESGVESSGLTAFLFTGQGSQRVGMGRELSEAFPVFGASFDRVCSLMDVELGRSLKDIVFGDDQELLNQTAFSQPALFAFEVALFRLLESWGVRPDFLAGHSIGEIAAAHVAGVFSLEDACKLVAARGRLMQALPAGGAMLAVEATEGEIVPLLDDRVGLAAVNGPTAVVVSGAADAVDEVAAKLEGRRTKRLAVSHAFHSPLMEPMLADFHEVASGIAYHAPSIPVVSNVTGETADSLGSPDYWVRHVREAVRFHDGVRFLESRGVTRFLEVGPEGVLTGMAQGFLDPGTTVLAATRRKDRDEVTAFACAVARLHAHGLAPDWAAAHPGGTRVELPTHVFRKQRYWLESVVPATVEAATEGDAEFWRAVEDGELGDLLGVDPGALDELLPALASWRARSRERSEIDSWRYRVVWRPTGRPTGAPLTGRWLLVADSDGRDSDGRAAAVAERLAARGAVVVTVEPAELAELDRSALAELLRASAAPDLAGVVALTALDERPHPLHPTITAGVARTVTLVQALGDAGITAPTWVITSGAVAADPFEQPASTAQASLWGLAGVLSLDHPLTWGGVVDLPAGPDSALLDRLCDVLADGAEDQVAVRPAGVLGRRLVHAPLTTPARRDWAPRGTALVTGGTGGVGAHVARWLAERGAAHLVLTSRRGADAPGAAELKAELEAAGTTVTLAACDVADRDSVAGLLASLPDGPLTVVHAAGVLPDEAHLGDITLADFVETGRAKVAGARHLDELLGDRELDAFVLFSSGAGVWGSAGQAGYGAANAHLDALALRRKHRGAPVTCVAWGGWGGGGMVDEEALGEQLRLHGIPAMAPHLAIGALQQALDHDEHHLVVADIDWERFAPTYSAARPRPLVHALPEVREVLGLDAGPTSPAPAGSELAARLATLPEPEQHRALLDTVRTHVAAVLAYTDPAGVEPGRAFKDLGFDSLTAVELRNRLGEATGVRLPATLVFDHPTPVALAKFLREELVGDTAAAEVEPPAGAVDDDPIAIVAMSCRYPGGVRSPEELWELVANGVDAISDFPTDRGWDGAALYDADPDRPGTSYVHEGGFVHGAGEFDAAFFGISPREATAMDPQQRLALELSWEAVERAGVDPRALSGKRVGVFLGTGGQDYADLLDHAPEEVEAYLATATSAAVLSGRVSYTFGFEGPAVSVDTACSSSLVALHLAAQALRSGECSLALAGGVLVMATPTPFIAFSRQRGLAPDGRCKPFSDSADGTGWAEGAGVLLLERLSDARRNGHPVLAVVRGTAVNQDGASNGLTAPNGPSQQRVIRAALANAGLAPADVDAVEGHGTGTSLGDPIEAQAVLKTYGQDRERPLLLGSIKSNIGHAQAAAGVAGIIKSVLALRHGLLPKSLHISEPSSHVDWSEGAVELLTEARPWPARETPRRIGVSSFGVSGTNAHTIIEEPPAAEPAPAEPVAVPTDVVAWPVSARGADALRDQAARIAERAASLEPVDVGLSLGVTRAALEHRAVVVGSSRDELLAGLRAVASGTAAPGVVTGVAGGGLTAFLFTGQGSQRVGMGRELSEAFPVFGASFDRICSLMDVELGRSLKDIVFGDDQELLNQTGFSQPALFAFEVSLFRLLESWGVKPDFLAGHSIGEIAAAHVAGVFSLEDACKLVAARGRLMQALPTGGAMLAIEATEEEVLPLLDERVDLAAVNGPTAVVVSGVADAVDDLAVKFEGRRTKRLAVSHAFHSPLMEPMLADFREVVSGIAFHALAIPVVPTATGDMTTADYWVRHVREAVRFHDGVTELAAQGVTRFVEVGPDGVLTGMAQVDGALVATQRRDRDEVATLTAAVGQAFARGASVDWAAFFAGRGARRVDLPTYAFQHERYWIDAPEAAVTVAAGGSAADTAFWTAIEQGGLESLATDLAVDAAALGEVLPALSSWRNRLHEESTVDSWRYRVEWRSVPDEPGLLTGTWLVVAPVLASGDDRVGAIADGLAARGADVVPVAVTEPDRAVIAEAVRAALGDATPVGVLSLLAVDERPHPLSVSLSTGVAASVALVQGLDDAGVSAPLWFGTVGAVAVDRFDQPGGLLQTSLWGIGTVLGLDRPRAWGGVVDLPAEPARTTDPRVLDRLAGVLSGGDEDQVAVRLSGVFGRRLVRAPGVPVDNRWRPRGTVLVTGGTGGVGANLARWLVDNGAEHVVLTSRRGPEAPGAAELRDELGGKAEVVACDVADRDALAALLGSLPELRSVFHAAGVMHRESGVDDVSLAEFAEVGHAKVAGALHLDELLGERELDAFVVFSSGAAVWGSGGQLGYAGGNTVVDALVRHRRSRGLAGTSVAWGSWGGGGMASGDATGQLTRMGIGLMDPALAISALQGVLDRGEAHTVVADIDWAKFAPAYALSRPRPLLDTVPEARAALREDTGPAEVVDPTDLTARLSGLGEADQRALLLELVRAQVAVVLGHANADAVDPERAFSESGFDSLTAVELRNALAAETGLRLPATLVFDHPNPTVLAEQLRLELAPATGSPVLDDLDRLEAAFADGLGEDVRTEVADRLKALLALATGGQRAEGGQEDEVNVADLLEGGSDDDLFRFIDDRLGNS</sequence>
<dbReference type="CDD" id="cd08952">
    <property type="entry name" value="KR_1_SDR_x"/>
    <property type="match status" value="2"/>
</dbReference>
<keyword evidence="3" id="KW-0597">Phosphoprotein</keyword>
<dbReference type="InterPro" id="IPR032821">
    <property type="entry name" value="PKS_assoc"/>
</dbReference>
<dbReference type="Gene3D" id="6.10.140.1830">
    <property type="match status" value="1"/>
</dbReference>
<comment type="cofactor">
    <cofactor evidence="1">
        <name>pantetheine 4'-phosphate</name>
        <dbReference type="ChEBI" id="CHEBI:47942"/>
    </cofactor>
</comment>
<dbReference type="Gene3D" id="3.40.50.11460">
    <property type="match status" value="1"/>
</dbReference>
<organism evidence="11 12">
    <name type="scientific">Saccharothrix xinjiangensis</name>
    <dbReference type="NCBI Taxonomy" id="204798"/>
    <lineage>
        <taxon>Bacteria</taxon>
        <taxon>Bacillati</taxon>
        <taxon>Actinomycetota</taxon>
        <taxon>Actinomycetes</taxon>
        <taxon>Pseudonocardiales</taxon>
        <taxon>Pseudonocardiaceae</taxon>
        <taxon>Saccharothrix</taxon>
    </lineage>
</organism>
<evidence type="ECO:0000256" key="5">
    <source>
        <dbReference type="ARBA" id="ARBA00023194"/>
    </source>
</evidence>
<dbReference type="SMART" id="SM00825">
    <property type="entry name" value="PKS_KS"/>
    <property type="match status" value="2"/>
</dbReference>
<keyword evidence="12" id="KW-1185">Reference proteome</keyword>
<keyword evidence="7" id="KW-0012">Acyltransferase</keyword>
<dbReference type="InterPro" id="IPR057326">
    <property type="entry name" value="KR_dom"/>
</dbReference>
<keyword evidence="2" id="KW-0596">Phosphopantetheine</keyword>
<feature type="domain" description="Carrier" evidence="9">
    <location>
        <begin position="2972"/>
        <end position="3047"/>
    </location>
</feature>